<evidence type="ECO:0000313" key="2">
    <source>
        <dbReference type="Proteomes" id="UP000187455"/>
    </source>
</evidence>
<dbReference type="EMBL" id="LSSL01000645">
    <property type="protein sequence ID" value="OLY84037.1"/>
    <property type="molecule type" value="Genomic_DNA"/>
</dbReference>
<dbReference type="Proteomes" id="UP000187455">
    <property type="component" value="Unassembled WGS sequence"/>
</dbReference>
<keyword evidence="2" id="KW-1185">Reference proteome</keyword>
<name>A0A1R0H4K0_9FUNG</name>
<accession>A0A1R0H4K0</accession>
<reference evidence="1 2" key="1">
    <citation type="journal article" date="2016" name="Mol. Biol. Evol.">
        <title>Genome-Wide Survey of Gut Fungi (Harpellales) Reveals the First Horizontally Transferred Ubiquitin Gene from a Mosquito Host.</title>
        <authorList>
            <person name="Wang Y."/>
            <person name="White M.M."/>
            <person name="Kvist S."/>
            <person name="Moncalvo J.M."/>
        </authorList>
    </citation>
    <scope>NUCLEOTIDE SEQUENCE [LARGE SCALE GENOMIC DNA]</scope>
    <source>
        <strain evidence="1 2">ALG-7-W6</strain>
    </source>
</reference>
<dbReference type="AlphaFoldDB" id="A0A1R0H4K0"/>
<proteinExistence type="predicted"/>
<comment type="caution">
    <text evidence="1">The sequence shown here is derived from an EMBL/GenBank/DDBJ whole genome shotgun (WGS) entry which is preliminary data.</text>
</comment>
<sequence>MSCSSPVIILKDLTLEVEVWREVAKDRSSDALVSLSNEVTALGDDLDTSVDLAGKPVMEYLVSSLLKLSLSSSLKPSVHRATG</sequence>
<evidence type="ECO:0000313" key="1">
    <source>
        <dbReference type="EMBL" id="OLY84037.1"/>
    </source>
</evidence>
<organism evidence="1 2">
    <name type="scientific">Smittium mucronatum</name>
    <dbReference type="NCBI Taxonomy" id="133383"/>
    <lineage>
        <taxon>Eukaryota</taxon>
        <taxon>Fungi</taxon>
        <taxon>Fungi incertae sedis</taxon>
        <taxon>Zoopagomycota</taxon>
        <taxon>Kickxellomycotina</taxon>
        <taxon>Harpellomycetes</taxon>
        <taxon>Harpellales</taxon>
        <taxon>Legeriomycetaceae</taxon>
        <taxon>Smittium</taxon>
    </lineage>
</organism>
<gene>
    <name evidence="1" type="ORF">AYI68_g1809</name>
</gene>
<protein>
    <submittedName>
        <fullName evidence="1">Uncharacterized protein</fullName>
    </submittedName>
</protein>